<evidence type="ECO:0000256" key="1">
    <source>
        <dbReference type="SAM" id="Phobius"/>
    </source>
</evidence>
<keyword evidence="1" id="KW-0472">Membrane</keyword>
<proteinExistence type="predicted"/>
<keyword evidence="1" id="KW-0812">Transmembrane</keyword>
<gene>
    <name evidence="2" type="ORF">E4L96_06520</name>
</gene>
<dbReference type="EMBL" id="SPVF01000091">
    <property type="protein sequence ID" value="TFW23896.1"/>
    <property type="molecule type" value="Genomic_DNA"/>
</dbReference>
<dbReference type="Proteomes" id="UP000298438">
    <property type="component" value="Unassembled WGS sequence"/>
</dbReference>
<dbReference type="InterPro" id="IPR019253">
    <property type="entry name" value="DUF2244_TM"/>
</dbReference>
<comment type="caution">
    <text evidence="2">The sequence shown here is derived from an EMBL/GenBank/DDBJ whole genome shotgun (WGS) entry which is preliminary data.</text>
</comment>
<accession>A0A4Y9SHJ0</accession>
<keyword evidence="1" id="KW-1133">Transmembrane helix</keyword>
<reference evidence="2 3" key="1">
    <citation type="submission" date="2019-03" db="EMBL/GenBank/DDBJ databases">
        <title>Draft Genome Sequence of Massilia arenosa sp. nov., a Novel Massilia Species Isolated from a Sandy-loam Maize Soil.</title>
        <authorList>
            <person name="Raths R."/>
            <person name="Peta V."/>
            <person name="Bucking H."/>
        </authorList>
    </citation>
    <scope>NUCLEOTIDE SEQUENCE [LARGE SCALE GENOMIC DNA]</scope>
    <source>
        <strain evidence="2 3">MC02</strain>
    </source>
</reference>
<name>A0A4Y9SHJ0_9BURK</name>
<evidence type="ECO:0000313" key="3">
    <source>
        <dbReference type="Proteomes" id="UP000298438"/>
    </source>
</evidence>
<dbReference type="AlphaFoldDB" id="A0A4Y9SHJ0"/>
<dbReference type="OrthoDB" id="9091577at2"/>
<dbReference type="Pfam" id="PF10003">
    <property type="entry name" value="DUF2244"/>
    <property type="match status" value="1"/>
</dbReference>
<keyword evidence="3" id="KW-1185">Reference proteome</keyword>
<feature type="transmembrane region" description="Helical" evidence="1">
    <location>
        <begin position="35"/>
        <end position="52"/>
    </location>
</feature>
<organism evidence="2 3">
    <name type="scientific">Zemynaea arenosa</name>
    <dbReference type="NCBI Taxonomy" id="2561931"/>
    <lineage>
        <taxon>Bacteria</taxon>
        <taxon>Pseudomonadati</taxon>
        <taxon>Pseudomonadota</taxon>
        <taxon>Betaproteobacteria</taxon>
        <taxon>Burkholderiales</taxon>
        <taxon>Oxalobacteraceae</taxon>
        <taxon>Telluria group</taxon>
        <taxon>Zemynaea</taxon>
    </lineage>
</organism>
<evidence type="ECO:0000313" key="2">
    <source>
        <dbReference type="EMBL" id="TFW23896.1"/>
    </source>
</evidence>
<protein>
    <submittedName>
        <fullName evidence="2">DUF2244 domain-containing protein</fullName>
    </submittedName>
</protein>
<sequence>MRLSPPETPVPRDSLPAKREWVLKRNCSLTPRQTLRAYLLLLALSLTVGTTFALHGAPLVLCFTALEMGAVTAAWLYYSRHALDHERIVLLPDALVIESVCGARRASVRLDPERTRVLLPAFPSELVTLEARGQSVHIGATLPAWRRAGFARELDAALHGVLPGWG</sequence>
<feature type="transmembrane region" description="Helical" evidence="1">
    <location>
        <begin position="58"/>
        <end position="78"/>
    </location>
</feature>